<protein>
    <submittedName>
        <fullName evidence="1">Uncharacterized protein</fullName>
    </submittedName>
</protein>
<organism evidence="1 2">
    <name type="scientific">Arcicella aurantiaca</name>
    <dbReference type="NCBI Taxonomy" id="591202"/>
    <lineage>
        <taxon>Bacteria</taxon>
        <taxon>Pseudomonadati</taxon>
        <taxon>Bacteroidota</taxon>
        <taxon>Cytophagia</taxon>
        <taxon>Cytophagales</taxon>
        <taxon>Flectobacillaceae</taxon>
        <taxon>Arcicella</taxon>
    </lineage>
</organism>
<accession>A0A316DEK5</accession>
<reference evidence="1 2" key="1">
    <citation type="submission" date="2018-05" db="EMBL/GenBank/DDBJ databases">
        <title>Genomic Encyclopedia of Archaeal and Bacterial Type Strains, Phase II (KMG-II): from individual species to whole genera.</title>
        <authorList>
            <person name="Goeker M."/>
        </authorList>
    </citation>
    <scope>NUCLEOTIDE SEQUENCE [LARGE SCALE GENOMIC DNA]</scope>
    <source>
        <strain evidence="1 2">DSM 22214</strain>
    </source>
</reference>
<dbReference type="Proteomes" id="UP000245489">
    <property type="component" value="Unassembled WGS sequence"/>
</dbReference>
<dbReference type="EMBL" id="QGGO01000049">
    <property type="protein sequence ID" value="PWK16641.1"/>
    <property type="molecule type" value="Genomic_DNA"/>
</dbReference>
<dbReference type="InterPro" id="IPR053865">
    <property type="entry name" value="DUF6934"/>
</dbReference>
<dbReference type="OrthoDB" id="1343312at2"/>
<comment type="caution">
    <text evidence="1">The sequence shown here is derived from an EMBL/GenBank/DDBJ whole genome shotgun (WGS) entry which is preliminary data.</text>
</comment>
<name>A0A316DEK5_9BACT</name>
<keyword evidence="2" id="KW-1185">Reference proteome</keyword>
<proteinExistence type="predicted"/>
<gene>
    <name evidence="1" type="ORF">LV89_04857</name>
</gene>
<dbReference type="Pfam" id="PF22028">
    <property type="entry name" value="DUF6934"/>
    <property type="match status" value="1"/>
</dbReference>
<dbReference type="AlphaFoldDB" id="A0A316DEK5"/>
<evidence type="ECO:0000313" key="2">
    <source>
        <dbReference type="Proteomes" id="UP000245489"/>
    </source>
</evidence>
<sequence>MDRPHYNFSFNTLNEYTDFEFYSIGNKGTIKKIIRFIKIDLEDFYSLSLFDVFSDGTLSVMSESKNGDMKIVLATVAKTIEKFLELYPTKKVFFSGSTHERTRLYRIAITQEIENIKNLFDILGITEDGLEIFAPNRPYQGFIISLKAQ</sequence>
<evidence type="ECO:0000313" key="1">
    <source>
        <dbReference type="EMBL" id="PWK16641.1"/>
    </source>
</evidence>
<dbReference type="RefSeq" id="WP_109745555.1">
    <property type="nucleotide sequence ID" value="NZ_QGGO01000049.1"/>
</dbReference>